<protein>
    <submittedName>
        <fullName evidence="1">Barwin-like endoglucanase</fullName>
    </submittedName>
</protein>
<proteinExistence type="predicted"/>
<organism evidence="1 2">
    <name type="scientific">Violaceomyces palustris</name>
    <dbReference type="NCBI Taxonomy" id="1673888"/>
    <lineage>
        <taxon>Eukaryota</taxon>
        <taxon>Fungi</taxon>
        <taxon>Dikarya</taxon>
        <taxon>Basidiomycota</taxon>
        <taxon>Ustilaginomycotina</taxon>
        <taxon>Ustilaginomycetes</taxon>
        <taxon>Violaceomycetales</taxon>
        <taxon>Violaceomycetaceae</taxon>
        <taxon>Violaceomyces</taxon>
    </lineage>
</organism>
<gene>
    <name evidence="1" type="ORF">IE53DRAFT_20239</name>
</gene>
<dbReference type="Proteomes" id="UP000245626">
    <property type="component" value="Unassembled WGS sequence"/>
</dbReference>
<sequence length="319" mass="34062">MFSQRFFLLALAATLATLLVASSAVSADPTPVHISQNAMARNHRARMLARQQPRSVDLGSQRIVRRKATAAQREAQQELNNIAQQFAAKNSEWQQAAIEQLKQGKTPQTYDQYWANKEGTPTSDQASSDEQDQPSASTTTHSSEDAQASPTQQAALYDTKGKGKGNGKGDGKGDGNNDQESESESSTKTTKTRPATSTPSSITSTVGSVVGSLTSGQATYFAPGLGACGWTNSASDYIVAVSHSLFDSFGTGNPNNNPICGHKIRATYQGKSVEVEVTDRCEGCAWGDLDFTETAFKNLAPLSLGRLDGMTWQWVGSSP</sequence>
<reference evidence="1 2" key="1">
    <citation type="journal article" date="2018" name="Mol. Biol. Evol.">
        <title>Broad Genomic Sampling Reveals a Smut Pathogenic Ancestry of the Fungal Clade Ustilaginomycotina.</title>
        <authorList>
            <person name="Kijpornyongpan T."/>
            <person name="Mondo S.J."/>
            <person name="Barry K."/>
            <person name="Sandor L."/>
            <person name="Lee J."/>
            <person name="Lipzen A."/>
            <person name="Pangilinan J."/>
            <person name="LaButti K."/>
            <person name="Hainaut M."/>
            <person name="Henrissat B."/>
            <person name="Grigoriev I.V."/>
            <person name="Spatafora J.W."/>
            <person name="Aime M.C."/>
        </authorList>
    </citation>
    <scope>NUCLEOTIDE SEQUENCE [LARGE SCALE GENOMIC DNA]</scope>
    <source>
        <strain evidence="1 2">SA 807</strain>
    </source>
</reference>
<evidence type="ECO:0000313" key="1">
    <source>
        <dbReference type="EMBL" id="PWN46614.1"/>
    </source>
</evidence>
<keyword evidence="2" id="KW-1185">Reference proteome</keyword>
<dbReference type="EMBL" id="KZ820836">
    <property type="protein sequence ID" value="PWN46614.1"/>
    <property type="molecule type" value="Genomic_DNA"/>
</dbReference>
<name>A0ACD0NLG0_9BASI</name>
<evidence type="ECO:0000313" key="2">
    <source>
        <dbReference type="Proteomes" id="UP000245626"/>
    </source>
</evidence>
<accession>A0ACD0NLG0</accession>